<keyword evidence="2" id="KW-1185">Reference proteome</keyword>
<reference evidence="1 2" key="1">
    <citation type="submission" date="2018-11" db="EMBL/GenBank/DDBJ databases">
        <title>Complete genome sequence of Paenibacillus baekrokdamisoli strain KCTC 33723.</title>
        <authorList>
            <person name="Kang S.W."/>
            <person name="Lee K.C."/>
            <person name="Kim K.K."/>
            <person name="Kim J.S."/>
            <person name="Kim D.S."/>
            <person name="Ko S.H."/>
            <person name="Yang S.H."/>
            <person name="Lee J.S."/>
        </authorList>
    </citation>
    <scope>NUCLEOTIDE SEQUENCE [LARGE SCALE GENOMIC DNA]</scope>
    <source>
        <strain evidence="1 2">KCTC 33723</strain>
    </source>
</reference>
<dbReference type="OrthoDB" id="2492838at2"/>
<dbReference type="KEGG" id="pbk:Back11_36620"/>
<evidence type="ECO:0000313" key="1">
    <source>
        <dbReference type="EMBL" id="BBH22317.1"/>
    </source>
</evidence>
<gene>
    <name evidence="1" type="ORF">Back11_36620</name>
</gene>
<proteinExistence type="predicted"/>
<evidence type="ECO:0000313" key="2">
    <source>
        <dbReference type="Proteomes" id="UP000275368"/>
    </source>
</evidence>
<dbReference type="AlphaFoldDB" id="A0A3G9ITW7"/>
<dbReference type="Proteomes" id="UP000275368">
    <property type="component" value="Chromosome"/>
</dbReference>
<dbReference type="RefSeq" id="WP_125660224.1">
    <property type="nucleotide sequence ID" value="NZ_AP019308.1"/>
</dbReference>
<dbReference type="EMBL" id="AP019308">
    <property type="protein sequence ID" value="BBH22317.1"/>
    <property type="molecule type" value="Genomic_DNA"/>
</dbReference>
<sequence length="130" mass="14918">MGTMPEGMAGELLVKLAEYGCSLGMEWWTSEDIWCWVQSRNQSWIRVSKETDEIVSVTISSERSINGFTFLISVLQSEELTARDSSRCTIQSVRRISRFSRFGCDYVEVVLDADRGTIDLFFVKTERRKA</sequence>
<accession>A0A3G9ITW7</accession>
<protein>
    <submittedName>
        <fullName evidence="1">Uncharacterized protein</fullName>
    </submittedName>
</protein>
<name>A0A3G9ITW7_9BACL</name>
<organism evidence="1 2">
    <name type="scientific">Paenibacillus baekrokdamisoli</name>
    <dbReference type="NCBI Taxonomy" id="1712516"/>
    <lineage>
        <taxon>Bacteria</taxon>
        <taxon>Bacillati</taxon>
        <taxon>Bacillota</taxon>
        <taxon>Bacilli</taxon>
        <taxon>Bacillales</taxon>
        <taxon>Paenibacillaceae</taxon>
        <taxon>Paenibacillus</taxon>
    </lineage>
</organism>